<feature type="binding site" evidence="6">
    <location>
        <position position="102"/>
    </location>
    <ligand>
        <name>ATP</name>
        <dbReference type="ChEBI" id="CHEBI:30616"/>
    </ligand>
</feature>
<feature type="compositionally biased region" description="Low complexity" evidence="7">
    <location>
        <begin position="754"/>
        <end position="769"/>
    </location>
</feature>
<feature type="region of interest" description="Disordered" evidence="7">
    <location>
        <begin position="697"/>
        <end position="736"/>
    </location>
</feature>
<dbReference type="CDD" id="cd14335">
    <property type="entry name" value="UBA_SnRK1_plant"/>
    <property type="match status" value="1"/>
</dbReference>
<proteinExistence type="predicted"/>
<dbReference type="GO" id="GO:0035556">
    <property type="term" value="P:intracellular signal transduction"/>
    <property type="evidence" value="ECO:0007669"/>
    <property type="project" value="TreeGrafter"/>
</dbReference>
<evidence type="ECO:0000256" key="6">
    <source>
        <dbReference type="PROSITE-ProRule" id="PRU10141"/>
    </source>
</evidence>
<dbReference type="InterPro" id="IPR017441">
    <property type="entry name" value="Protein_kinase_ATP_BS"/>
</dbReference>
<evidence type="ECO:0000313" key="9">
    <source>
        <dbReference type="EMBL" id="EAS06162.2"/>
    </source>
</evidence>
<feature type="region of interest" description="Disordered" evidence="7">
    <location>
        <begin position="1"/>
        <end position="42"/>
    </location>
</feature>
<dbReference type="GO" id="GO:0005737">
    <property type="term" value="C:cytoplasm"/>
    <property type="evidence" value="ECO:0007669"/>
    <property type="project" value="TreeGrafter"/>
</dbReference>
<reference evidence="10" key="1">
    <citation type="journal article" date="2006" name="PLoS Biol.">
        <title>Macronuclear genome sequence of the ciliate Tetrahymena thermophila, a model eukaryote.</title>
        <authorList>
            <person name="Eisen J.A."/>
            <person name="Coyne R.S."/>
            <person name="Wu M."/>
            <person name="Wu D."/>
            <person name="Thiagarajan M."/>
            <person name="Wortman J.R."/>
            <person name="Badger J.H."/>
            <person name="Ren Q."/>
            <person name="Amedeo P."/>
            <person name="Jones K.M."/>
            <person name="Tallon L.J."/>
            <person name="Delcher A.L."/>
            <person name="Salzberg S.L."/>
            <person name="Silva J.C."/>
            <person name="Haas B.J."/>
            <person name="Majoros W.H."/>
            <person name="Farzad M."/>
            <person name="Carlton J.M."/>
            <person name="Smith R.K. Jr."/>
            <person name="Garg J."/>
            <person name="Pearlman R.E."/>
            <person name="Karrer K.M."/>
            <person name="Sun L."/>
            <person name="Manning G."/>
            <person name="Elde N.C."/>
            <person name="Turkewitz A.P."/>
            <person name="Asai D.J."/>
            <person name="Wilkes D.E."/>
            <person name="Wang Y."/>
            <person name="Cai H."/>
            <person name="Collins K."/>
            <person name="Stewart B.A."/>
            <person name="Lee S.R."/>
            <person name="Wilamowska K."/>
            <person name="Weinberg Z."/>
            <person name="Ruzzo W.L."/>
            <person name="Wloga D."/>
            <person name="Gaertig J."/>
            <person name="Frankel J."/>
            <person name="Tsao C.-C."/>
            <person name="Gorovsky M.A."/>
            <person name="Keeling P.J."/>
            <person name="Waller R.F."/>
            <person name="Patron N.J."/>
            <person name="Cherry J.M."/>
            <person name="Stover N.A."/>
            <person name="Krieger C.J."/>
            <person name="del Toro C."/>
            <person name="Ryder H.F."/>
            <person name="Williamson S.C."/>
            <person name="Barbeau R.A."/>
            <person name="Hamilton E.P."/>
            <person name="Orias E."/>
        </authorList>
    </citation>
    <scope>NUCLEOTIDE SEQUENCE [LARGE SCALE GENOMIC DNA]</scope>
    <source>
        <strain evidence="10">SB210</strain>
    </source>
</reference>
<keyword evidence="4 9" id="KW-0418">Kinase</keyword>
<feature type="compositionally biased region" description="Polar residues" evidence="7">
    <location>
        <begin position="791"/>
        <end position="803"/>
    </location>
</feature>
<evidence type="ECO:0000259" key="8">
    <source>
        <dbReference type="PROSITE" id="PS50011"/>
    </source>
</evidence>
<feature type="compositionally biased region" description="Polar residues" evidence="7">
    <location>
        <begin position="503"/>
        <end position="532"/>
    </location>
</feature>
<accession>I7LXT6</accession>
<protein>
    <submittedName>
        <fullName evidence="9">Serine/Threonine kinase domain protein</fullName>
    </submittedName>
</protein>
<dbReference type="GeneID" id="7833365"/>
<sequence>MVQQNESATEKSTNNNNVVLPLEENRERQNQTTQSTKNNESINANGIKIENPLIKNGIPVVPEDKKSKSIGHYILGKKLGEGTFGKVKLATHILTGEKVAIKILEKDRIIDVSDVERVSREIHILKLLRHSNIIQLYEIIETPKQLFLIMEYASGGELFDYIVANQRVKEREAARFFQQIISGIEYIHKLNIVHRDMKPENLLLNHDKSIKIVDFGLSNTYKKNELLKTACGSPCYAAPEMITGKRYNGLGVDIWSCGVILFALICGYLPFEDPVTANLYKKITAGDFTVPKNVSNEARDLLKSILNTDPQKRFTIEEIRNHPWCNQYKLNKTPEGIIVGYNRIPVDMDILKQLESFSFNLDYAQKCIDANKHNHVTTCYYLLLKKHIKNGGKSVADICSDDFDSSLLLPNKRPAKTPHKEQYGSDLISTHEEKENQNDTRCKNSVLNSRKESRDHSYSYTNANNLNSKLCSSQNSASKDVDNILNNNTAQLNQANQYKKENTNNTSMTIDQKSTANSKYPSYKSSKRNSIQTNKLSYNSENQYPNTTKPVANNNYVFDGNQIANPNVHPYPQMNIHSQTNQQSIQQQIIYQQQQLQQNNYFQANSALTSGTQSPYKHSSQQYAPYAQNNHYNYSNTGARNTPSQNNTIQISYLNETLKSVDNSILNKIPQYADSSFNNSPRANGKDPMEKLRNKIKETNQKRSIKNGSNNGINSSGNQNDCSFINNSNESSRQQFNIPGTLGQRMRFANIKKNPNNMNANFTNNQNMQSGHPQSTLPSRGYSQGRESKSHASQRQKQQQTGNKVRGVTQERKGVSPIERERGKSTEPFDDCNTSGYRILGIDNCNTSLNTSGFHNNITINNPTLGLNSSLKNNTTNSNNYSFDLGNYAQLQLSQQQQIQITQQLNSSFQHNGYSNSNINCNIVPSSIQSSNTTKSSSQSHRRGKSSPLQNILNKLEKNKNIQQGNNNNNYNLNNSFNLNNTYNGPAAYISSNYTTKNQNQQYNRKQIY</sequence>
<dbReference type="EMBL" id="GG662308">
    <property type="protein sequence ID" value="EAS06162.2"/>
    <property type="molecule type" value="Genomic_DNA"/>
</dbReference>
<dbReference type="OrthoDB" id="193931at2759"/>
<evidence type="ECO:0000256" key="7">
    <source>
        <dbReference type="SAM" id="MobiDB-lite"/>
    </source>
</evidence>
<dbReference type="STRING" id="312017.I7LXT6"/>
<dbReference type="FunFam" id="1.10.510.10:FF:000740">
    <property type="entry name" value="SNF1-related protein kinase, putative"/>
    <property type="match status" value="1"/>
</dbReference>
<dbReference type="SMART" id="SM00220">
    <property type="entry name" value="S_TKc"/>
    <property type="match status" value="1"/>
</dbReference>
<dbReference type="eggNOG" id="KOG0583">
    <property type="taxonomic scope" value="Eukaryota"/>
</dbReference>
<name>I7LXT6_TETTS</name>
<dbReference type="AlphaFoldDB" id="I7LXT6"/>
<feature type="compositionally biased region" description="Low complexity" evidence="7">
    <location>
        <begin position="926"/>
        <end position="939"/>
    </location>
</feature>
<dbReference type="Gene3D" id="1.10.510.10">
    <property type="entry name" value="Transferase(Phosphotransferase) domain 1"/>
    <property type="match status" value="1"/>
</dbReference>
<evidence type="ECO:0000256" key="3">
    <source>
        <dbReference type="ARBA" id="ARBA00022741"/>
    </source>
</evidence>
<dbReference type="PROSITE" id="PS00108">
    <property type="entry name" value="PROTEIN_KINASE_ST"/>
    <property type="match status" value="1"/>
</dbReference>
<dbReference type="PROSITE" id="PS00107">
    <property type="entry name" value="PROTEIN_KINASE_ATP"/>
    <property type="match status" value="1"/>
</dbReference>
<keyword evidence="3 6" id="KW-0547">Nucleotide-binding</keyword>
<dbReference type="InterPro" id="IPR011009">
    <property type="entry name" value="Kinase-like_dom_sf"/>
</dbReference>
<feature type="compositionally biased region" description="Polar residues" evidence="7">
    <location>
        <begin position="721"/>
        <end position="736"/>
    </location>
</feature>
<feature type="region of interest" description="Disordered" evidence="7">
    <location>
        <begin position="925"/>
        <end position="948"/>
    </location>
</feature>
<evidence type="ECO:0000256" key="2">
    <source>
        <dbReference type="ARBA" id="ARBA00022679"/>
    </source>
</evidence>
<feature type="compositionally biased region" description="Low complexity" evidence="7">
    <location>
        <begin position="707"/>
        <end position="720"/>
    </location>
</feature>
<evidence type="ECO:0000256" key="4">
    <source>
        <dbReference type="ARBA" id="ARBA00022777"/>
    </source>
</evidence>
<keyword evidence="2" id="KW-0808">Transferase</keyword>
<dbReference type="InterPro" id="IPR000719">
    <property type="entry name" value="Prot_kinase_dom"/>
</dbReference>
<feature type="compositionally biased region" description="Polar residues" evidence="7">
    <location>
        <begin position="770"/>
        <end position="782"/>
    </location>
</feature>
<dbReference type="GO" id="GO:0004674">
    <property type="term" value="F:protein serine/threonine kinase activity"/>
    <property type="evidence" value="ECO:0007669"/>
    <property type="project" value="UniProtKB-KW"/>
</dbReference>
<dbReference type="GO" id="GO:0005524">
    <property type="term" value="F:ATP binding"/>
    <property type="evidence" value="ECO:0007669"/>
    <property type="project" value="UniProtKB-UniRule"/>
</dbReference>
<feature type="compositionally biased region" description="Polar residues" evidence="7">
    <location>
        <begin position="30"/>
        <end position="42"/>
    </location>
</feature>
<feature type="region of interest" description="Disordered" evidence="7">
    <location>
        <begin position="496"/>
        <end position="532"/>
    </location>
</feature>
<dbReference type="InParanoid" id="I7LXT6"/>
<organism evidence="9 10">
    <name type="scientific">Tetrahymena thermophila (strain SB210)</name>
    <dbReference type="NCBI Taxonomy" id="312017"/>
    <lineage>
        <taxon>Eukaryota</taxon>
        <taxon>Sar</taxon>
        <taxon>Alveolata</taxon>
        <taxon>Ciliophora</taxon>
        <taxon>Intramacronucleata</taxon>
        <taxon>Oligohymenophorea</taxon>
        <taxon>Hymenostomatida</taxon>
        <taxon>Tetrahymenina</taxon>
        <taxon>Tetrahymenidae</taxon>
        <taxon>Tetrahymena</taxon>
    </lineage>
</organism>
<feature type="compositionally biased region" description="Basic and acidic residues" evidence="7">
    <location>
        <begin position="809"/>
        <end position="827"/>
    </location>
</feature>
<dbReference type="KEGG" id="tet:TTHERM_00670860"/>
<feature type="region of interest" description="Disordered" evidence="7">
    <location>
        <begin position="754"/>
        <end position="832"/>
    </location>
</feature>
<dbReference type="CDD" id="cd14003">
    <property type="entry name" value="STKc_AMPK-like"/>
    <property type="match status" value="1"/>
</dbReference>
<evidence type="ECO:0000256" key="1">
    <source>
        <dbReference type="ARBA" id="ARBA00022527"/>
    </source>
</evidence>
<dbReference type="PANTHER" id="PTHR24346:SF82">
    <property type="entry name" value="KP78A-RELATED"/>
    <property type="match status" value="1"/>
</dbReference>
<keyword evidence="10" id="KW-1185">Reference proteome</keyword>
<dbReference type="Proteomes" id="UP000009168">
    <property type="component" value="Unassembled WGS sequence"/>
</dbReference>
<dbReference type="SUPFAM" id="SSF56112">
    <property type="entry name" value="Protein kinase-like (PK-like)"/>
    <property type="match status" value="1"/>
</dbReference>
<dbReference type="RefSeq" id="XP_001026407.2">
    <property type="nucleotide sequence ID" value="XM_001026407.2"/>
</dbReference>
<keyword evidence="1" id="KW-0723">Serine/threonine-protein kinase</keyword>
<dbReference type="FunFam" id="3.30.200.20:FF:000003">
    <property type="entry name" value="Non-specific serine/threonine protein kinase"/>
    <property type="match status" value="1"/>
</dbReference>
<evidence type="ECO:0000313" key="10">
    <source>
        <dbReference type="Proteomes" id="UP000009168"/>
    </source>
</evidence>
<dbReference type="InterPro" id="IPR008271">
    <property type="entry name" value="Ser/Thr_kinase_AS"/>
</dbReference>
<dbReference type="PANTHER" id="PTHR24346">
    <property type="entry name" value="MAP/MICROTUBULE AFFINITY-REGULATING KINASE"/>
    <property type="match status" value="1"/>
</dbReference>
<feature type="domain" description="Protein kinase" evidence="8">
    <location>
        <begin position="73"/>
        <end position="325"/>
    </location>
</feature>
<feature type="compositionally biased region" description="Polar residues" evidence="7">
    <location>
        <begin position="1"/>
        <end position="13"/>
    </location>
</feature>
<gene>
    <name evidence="9" type="ORF">TTHERM_00670860</name>
</gene>
<dbReference type="PROSITE" id="PS50011">
    <property type="entry name" value="PROTEIN_KINASE_DOM"/>
    <property type="match status" value="1"/>
</dbReference>
<evidence type="ECO:0000256" key="5">
    <source>
        <dbReference type="ARBA" id="ARBA00022840"/>
    </source>
</evidence>
<feature type="region of interest" description="Disordered" evidence="7">
    <location>
        <begin position="446"/>
        <end position="466"/>
    </location>
</feature>
<keyword evidence="5 6" id="KW-0067">ATP-binding</keyword>
<dbReference type="Pfam" id="PF00069">
    <property type="entry name" value="Pkinase"/>
    <property type="match status" value="1"/>
</dbReference>